<evidence type="ECO:0000313" key="14">
    <source>
        <dbReference type="Proteomes" id="UP000742460"/>
    </source>
</evidence>
<keyword evidence="7" id="KW-0443">Lipid metabolism</keyword>
<dbReference type="PROSITE" id="PS00379">
    <property type="entry name" value="CDP_ALCOHOL_P_TRANSF"/>
    <property type="match status" value="1"/>
</dbReference>
<feature type="transmembrane region" description="Helical" evidence="12">
    <location>
        <begin position="12"/>
        <end position="32"/>
    </location>
</feature>
<keyword evidence="5 12" id="KW-0812">Transmembrane</keyword>
<dbReference type="InterPro" id="IPR043130">
    <property type="entry name" value="CDP-OH_PTrfase_TM_dom"/>
</dbReference>
<dbReference type="PANTHER" id="PTHR14269">
    <property type="entry name" value="CDP-DIACYLGLYCEROL--GLYCEROL-3-PHOSPHATE 3-PHOSPHATIDYLTRANSFERASE-RELATED"/>
    <property type="match status" value="1"/>
</dbReference>
<proteinExistence type="inferred from homology"/>
<reference evidence="13" key="1">
    <citation type="journal article" date="2021" name="PeerJ">
        <title>Extensive microbial diversity within the chicken gut microbiome revealed by metagenomics and culture.</title>
        <authorList>
            <person name="Gilroy R."/>
            <person name="Ravi A."/>
            <person name="Getino M."/>
            <person name="Pursley I."/>
            <person name="Horton D.L."/>
            <person name="Alikhan N.F."/>
            <person name="Baker D."/>
            <person name="Gharbi K."/>
            <person name="Hall N."/>
            <person name="Watson M."/>
            <person name="Adriaenssens E.M."/>
            <person name="Foster-Nyarko E."/>
            <person name="Jarju S."/>
            <person name="Secka A."/>
            <person name="Antonio M."/>
            <person name="Oren A."/>
            <person name="Chaudhuri R.R."/>
            <person name="La Ragione R."/>
            <person name="Hildebrand F."/>
            <person name="Pallen M.J."/>
        </authorList>
    </citation>
    <scope>NUCLEOTIDE SEQUENCE</scope>
    <source>
        <strain evidence="13">ChiGjej5B5-22894</strain>
    </source>
</reference>
<evidence type="ECO:0000313" key="13">
    <source>
        <dbReference type="EMBL" id="HJG92706.1"/>
    </source>
</evidence>
<feature type="transmembrane region" description="Helical" evidence="12">
    <location>
        <begin position="153"/>
        <end position="174"/>
    </location>
</feature>
<dbReference type="AlphaFoldDB" id="A0A921SY82"/>
<dbReference type="InterPro" id="IPR050324">
    <property type="entry name" value="CDP-alcohol_PTase-I"/>
</dbReference>
<name>A0A921SY82_9MICO</name>
<protein>
    <submittedName>
        <fullName evidence="13">CDP-alcohol phosphatidyltransferase family protein</fullName>
    </submittedName>
</protein>
<dbReference type="InterPro" id="IPR000462">
    <property type="entry name" value="CDP-OH_P_trans"/>
</dbReference>
<evidence type="ECO:0000256" key="10">
    <source>
        <dbReference type="ARBA" id="ARBA00023264"/>
    </source>
</evidence>
<keyword evidence="10" id="KW-1208">Phospholipid metabolism</keyword>
<dbReference type="Proteomes" id="UP000742460">
    <property type="component" value="Unassembled WGS sequence"/>
</dbReference>
<comment type="similarity">
    <text evidence="2 11">Belongs to the CDP-alcohol phosphatidyltransferase class-I family.</text>
</comment>
<evidence type="ECO:0000256" key="5">
    <source>
        <dbReference type="ARBA" id="ARBA00022692"/>
    </source>
</evidence>
<dbReference type="InterPro" id="IPR004570">
    <property type="entry name" value="Phosphatidylglycerol_P_synth"/>
</dbReference>
<dbReference type="EMBL" id="DYUE01000317">
    <property type="protein sequence ID" value="HJG92706.1"/>
    <property type="molecule type" value="Genomic_DNA"/>
</dbReference>
<dbReference type="GO" id="GO:0016020">
    <property type="term" value="C:membrane"/>
    <property type="evidence" value="ECO:0007669"/>
    <property type="project" value="UniProtKB-SubCell"/>
</dbReference>
<dbReference type="PIRSF" id="PIRSF000847">
    <property type="entry name" value="Phos_ph_gly_syn"/>
    <property type="match status" value="1"/>
</dbReference>
<dbReference type="Pfam" id="PF01066">
    <property type="entry name" value="CDP-OH_P_transf"/>
    <property type="match status" value="1"/>
</dbReference>
<evidence type="ECO:0000256" key="12">
    <source>
        <dbReference type="SAM" id="Phobius"/>
    </source>
</evidence>
<evidence type="ECO:0000256" key="4">
    <source>
        <dbReference type="ARBA" id="ARBA00022679"/>
    </source>
</evidence>
<dbReference type="GO" id="GO:0046474">
    <property type="term" value="P:glycerophospholipid biosynthetic process"/>
    <property type="evidence" value="ECO:0007669"/>
    <property type="project" value="TreeGrafter"/>
</dbReference>
<gene>
    <name evidence="13" type="ORF">K8V81_13390</name>
</gene>
<evidence type="ECO:0000256" key="3">
    <source>
        <dbReference type="ARBA" id="ARBA00022516"/>
    </source>
</evidence>
<dbReference type="Gene3D" id="1.20.120.1760">
    <property type="match status" value="1"/>
</dbReference>
<evidence type="ECO:0000256" key="1">
    <source>
        <dbReference type="ARBA" id="ARBA00004141"/>
    </source>
</evidence>
<dbReference type="GO" id="GO:0008444">
    <property type="term" value="F:CDP-diacylglycerol-glycerol-3-phosphate 3-phosphatidyltransferase activity"/>
    <property type="evidence" value="ECO:0007669"/>
    <property type="project" value="InterPro"/>
</dbReference>
<dbReference type="PANTHER" id="PTHR14269:SF62">
    <property type="entry name" value="CDP-DIACYLGLYCEROL--GLYCEROL-3-PHOSPHATE 3-PHOSPHATIDYLTRANSFERASE 1, CHLOROPLASTIC"/>
    <property type="match status" value="1"/>
</dbReference>
<sequence>MSAATRPDWATIPNLVTLLRFVLLAPVCVLLLDGPDTLAVVLLLVWASTDWVDGLLARLLDQTSRTGAIIDPIADRVGLAGIVLSLAIADLLSWAALAIIVLVDLAMAVLATGAALGGRISVSWLGKVRTFVLMGSVFVLVAMAAWMPSLVPLAQVLFWIGVAMHTASGIDYILRARRAPADAPVAAEPPSPR</sequence>
<keyword evidence="9" id="KW-0594">Phospholipid biosynthesis</keyword>
<keyword evidence="6 12" id="KW-1133">Transmembrane helix</keyword>
<comment type="subcellular location">
    <subcellularLocation>
        <location evidence="1">Membrane</location>
        <topology evidence="1">Multi-pass membrane protein</topology>
    </subcellularLocation>
</comment>
<feature type="transmembrane region" description="Helical" evidence="12">
    <location>
        <begin position="94"/>
        <end position="116"/>
    </location>
</feature>
<keyword evidence="8 12" id="KW-0472">Membrane</keyword>
<reference evidence="13" key="2">
    <citation type="submission" date="2021-09" db="EMBL/GenBank/DDBJ databases">
        <authorList>
            <person name="Gilroy R."/>
        </authorList>
    </citation>
    <scope>NUCLEOTIDE SEQUENCE</scope>
    <source>
        <strain evidence="13">ChiGjej5B5-22894</strain>
    </source>
</reference>
<evidence type="ECO:0000256" key="11">
    <source>
        <dbReference type="RuleBase" id="RU003750"/>
    </source>
</evidence>
<evidence type="ECO:0000256" key="9">
    <source>
        <dbReference type="ARBA" id="ARBA00023209"/>
    </source>
</evidence>
<evidence type="ECO:0000256" key="2">
    <source>
        <dbReference type="ARBA" id="ARBA00010441"/>
    </source>
</evidence>
<keyword evidence="4 11" id="KW-0808">Transferase</keyword>
<organism evidence="13 14">
    <name type="scientific">Brachybacterium massiliense</name>
    <dbReference type="NCBI Taxonomy" id="1755098"/>
    <lineage>
        <taxon>Bacteria</taxon>
        <taxon>Bacillati</taxon>
        <taxon>Actinomycetota</taxon>
        <taxon>Actinomycetes</taxon>
        <taxon>Micrococcales</taxon>
        <taxon>Dermabacteraceae</taxon>
        <taxon>Brachybacterium</taxon>
    </lineage>
</organism>
<feature type="transmembrane region" description="Helical" evidence="12">
    <location>
        <begin position="128"/>
        <end position="147"/>
    </location>
</feature>
<evidence type="ECO:0000256" key="7">
    <source>
        <dbReference type="ARBA" id="ARBA00023098"/>
    </source>
</evidence>
<dbReference type="InterPro" id="IPR048254">
    <property type="entry name" value="CDP_ALCOHOL_P_TRANSF_CS"/>
</dbReference>
<evidence type="ECO:0000256" key="6">
    <source>
        <dbReference type="ARBA" id="ARBA00022989"/>
    </source>
</evidence>
<comment type="caution">
    <text evidence="13">The sequence shown here is derived from an EMBL/GenBank/DDBJ whole genome shotgun (WGS) entry which is preliminary data.</text>
</comment>
<keyword evidence="3" id="KW-0444">Lipid biosynthesis</keyword>
<evidence type="ECO:0000256" key="8">
    <source>
        <dbReference type="ARBA" id="ARBA00023136"/>
    </source>
</evidence>
<accession>A0A921SY82</accession>